<evidence type="ECO:0000313" key="3">
    <source>
        <dbReference type="Proteomes" id="UP001176941"/>
    </source>
</evidence>
<accession>A0ABN8XW60</accession>
<dbReference type="EMBL" id="OX459946">
    <property type="protein sequence ID" value="CAI9153326.1"/>
    <property type="molecule type" value="Genomic_DNA"/>
</dbReference>
<proteinExistence type="predicted"/>
<dbReference type="Proteomes" id="UP001176941">
    <property type="component" value="Chromosome 10"/>
</dbReference>
<organism evidence="2 3">
    <name type="scientific">Rangifer tarandus platyrhynchus</name>
    <name type="common">Svalbard reindeer</name>
    <dbReference type="NCBI Taxonomy" id="3082113"/>
    <lineage>
        <taxon>Eukaryota</taxon>
        <taxon>Metazoa</taxon>
        <taxon>Chordata</taxon>
        <taxon>Craniata</taxon>
        <taxon>Vertebrata</taxon>
        <taxon>Euteleostomi</taxon>
        <taxon>Mammalia</taxon>
        <taxon>Eutheria</taxon>
        <taxon>Laurasiatheria</taxon>
        <taxon>Artiodactyla</taxon>
        <taxon>Ruminantia</taxon>
        <taxon>Pecora</taxon>
        <taxon>Cervidae</taxon>
        <taxon>Odocoileinae</taxon>
        <taxon>Rangifer</taxon>
    </lineage>
</organism>
<name>A0ABN8XW60_RANTA</name>
<reference evidence="2" key="1">
    <citation type="submission" date="2023-04" db="EMBL/GenBank/DDBJ databases">
        <authorList>
            <consortium name="ELIXIR-Norway"/>
        </authorList>
    </citation>
    <scope>NUCLEOTIDE SEQUENCE [LARGE SCALE GENOMIC DNA]</scope>
</reference>
<protein>
    <submittedName>
        <fullName evidence="2">Uncharacterized protein</fullName>
    </submittedName>
</protein>
<feature type="region of interest" description="Disordered" evidence="1">
    <location>
        <begin position="1"/>
        <end position="66"/>
    </location>
</feature>
<evidence type="ECO:0000256" key="1">
    <source>
        <dbReference type="SAM" id="MobiDB-lite"/>
    </source>
</evidence>
<evidence type="ECO:0000313" key="2">
    <source>
        <dbReference type="EMBL" id="CAI9153326.1"/>
    </source>
</evidence>
<sequence length="66" mass="6606">MGDKGTRHPATSGSAALGSAPPEISCVVAGRAGGAGTWPRRHTHTHSHSSTDTQHWFAGSGTQGAG</sequence>
<gene>
    <name evidence="2" type="ORF">MRATA1EN1_LOCUS2288</name>
</gene>
<keyword evidence="3" id="KW-1185">Reference proteome</keyword>